<dbReference type="Proteomes" id="UP001362999">
    <property type="component" value="Unassembled WGS sequence"/>
</dbReference>
<gene>
    <name evidence="2" type="ORF">R3P38DRAFT_3215415</name>
</gene>
<accession>A0AAW0A8P8</accession>
<dbReference type="EMBL" id="JAWWNJ010000079">
    <property type="protein sequence ID" value="KAK7002263.1"/>
    <property type="molecule type" value="Genomic_DNA"/>
</dbReference>
<protein>
    <submittedName>
        <fullName evidence="2">Uncharacterized protein</fullName>
    </submittedName>
</protein>
<reference evidence="2 3" key="1">
    <citation type="journal article" date="2024" name="J Genomics">
        <title>Draft genome sequencing and assembly of Favolaschia claudopus CIRM-BRFM 2984 isolated from oak limbs.</title>
        <authorList>
            <person name="Navarro D."/>
            <person name="Drula E."/>
            <person name="Chaduli D."/>
            <person name="Cazenave R."/>
            <person name="Ahrendt S."/>
            <person name="Wang J."/>
            <person name="Lipzen A."/>
            <person name="Daum C."/>
            <person name="Barry K."/>
            <person name="Grigoriev I.V."/>
            <person name="Favel A."/>
            <person name="Rosso M.N."/>
            <person name="Martin F."/>
        </authorList>
    </citation>
    <scope>NUCLEOTIDE SEQUENCE [LARGE SCALE GENOMIC DNA]</scope>
    <source>
        <strain evidence="2 3">CIRM-BRFM 2984</strain>
    </source>
</reference>
<comment type="caution">
    <text evidence="2">The sequence shown here is derived from an EMBL/GenBank/DDBJ whole genome shotgun (WGS) entry which is preliminary data.</text>
</comment>
<proteinExistence type="predicted"/>
<sequence length="339" mass="36586">MSSAIDPAATAPAPAPALAGETNADNGMPDAANDNSAGVVKRALTYEVSCTSTVSGLPPVQTGRLVRGWRRRHLELEHPERENAKEDEEVYARTGTAYDISCQYLKAAHALALFQAEERQKKEWSYHTDSDDDEEDFGEDLKLEDIIVWDGAHPEQTAKTSTDAGEVVDNAIAKALAADAREEARLASKLALTALKSKVFPFVPASLAAAEEDVEMGDDTESLYAPDRSPIPSLQSVPPSPVGDLDLGERMVDVQWPTQDSTSTASSAEVEAEMGGAANAAPVATHTVQLVRINAIRYAQCGCRDGKHWELRTRETYAFEAVDGTVVVKKFRTMVVALD</sequence>
<evidence type="ECO:0000256" key="1">
    <source>
        <dbReference type="SAM" id="MobiDB-lite"/>
    </source>
</evidence>
<feature type="compositionally biased region" description="Low complexity" evidence="1">
    <location>
        <begin position="7"/>
        <end position="19"/>
    </location>
</feature>
<dbReference type="AlphaFoldDB" id="A0AAW0A8P8"/>
<evidence type="ECO:0000313" key="3">
    <source>
        <dbReference type="Proteomes" id="UP001362999"/>
    </source>
</evidence>
<feature type="region of interest" description="Disordered" evidence="1">
    <location>
        <begin position="1"/>
        <end position="34"/>
    </location>
</feature>
<organism evidence="2 3">
    <name type="scientific">Favolaschia claudopus</name>
    <dbReference type="NCBI Taxonomy" id="2862362"/>
    <lineage>
        <taxon>Eukaryota</taxon>
        <taxon>Fungi</taxon>
        <taxon>Dikarya</taxon>
        <taxon>Basidiomycota</taxon>
        <taxon>Agaricomycotina</taxon>
        <taxon>Agaricomycetes</taxon>
        <taxon>Agaricomycetidae</taxon>
        <taxon>Agaricales</taxon>
        <taxon>Marasmiineae</taxon>
        <taxon>Mycenaceae</taxon>
        <taxon>Favolaschia</taxon>
    </lineage>
</organism>
<feature type="region of interest" description="Disordered" evidence="1">
    <location>
        <begin position="218"/>
        <end position="246"/>
    </location>
</feature>
<name>A0AAW0A8P8_9AGAR</name>
<evidence type="ECO:0000313" key="2">
    <source>
        <dbReference type="EMBL" id="KAK7002263.1"/>
    </source>
</evidence>
<keyword evidence="3" id="KW-1185">Reference proteome</keyword>